<reference evidence="2" key="1">
    <citation type="journal article" date="2019" name="Plant Biotechnol. J.">
        <title>Genome sequencing of the Australian wild diploid species Gossypium australe highlights disease resistance and delayed gland morphogenesis.</title>
        <authorList>
            <person name="Cai Y."/>
            <person name="Cai X."/>
            <person name="Wang Q."/>
            <person name="Wang P."/>
            <person name="Zhang Y."/>
            <person name="Cai C."/>
            <person name="Xu Y."/>
            <person name="Wang K."/>
            <person name="Zhou Z."/>
            <person name="Wang C."/>
            <person name="Geng S."/>
            <person name="Li B."/>
            <person name="Dong Q."/>
            <person name="Hou Y."/>
            <person name="Wang H."/>
            <person name="Ai P."/>
            <person name="Liu Z."/>
            <person name="Yi F."/>
            <person name="Sun M."/>
            <person name="An G."/>
            <person name="Cheng J."/>
            <person name="Zhang Y."/>
            <person name="Shi Q."/>
            <person name="Xie Y."/>
            <person name="Shi X."/>
            <person name="Chang Y."/>
            <person name="Huang F."/>
            <person name="Chen Y."/>
            <person name="Hong S."/>
            <person name="Mi L."/>
            <person name="Sun Q."/>
            <person name="Zhang L."/>
            <person name="Zhou B."/>
            <person name="Peng R."/>
            <person name="Zhang X."/>
            <person name="Liu F."/>
        </authorList>
    </citation>
    <scope>NUCLEOTIDE SEQUENCE [LARGE SCALE GENOMIC DNA]</scope>
    <source>
        <strain evidence="2">cv. PA1801</strain>
    </source>
</reference>
<gene>
    <name evidence="1" type="ORF">EPI10_020921</name>
</gene>
<accession>A0A5B6WH46</accession>
<sequence length="119" mass="13756">MPYRNSIHVKDGQALQRIAGANATLARQGFPLEHLRALGGKEFRGVRDGDPTRPKYWLDDIIRILGQMGCSHKDKLGCAVLLLTNKANRWWLTIERGTVPNRLTWDFFLSLFWRKFMSE</sequence>
<organism evidence="1 2">
    <name type="scientific">Gossypium australe</name>
    <dbReference type="NCBI Taxonomy" id="47621"/>
    <lineage>
        <taxon>Eukaryota</taxon>
        <taxon>Viridiplantae</taxon>
        <taxon>Streptophyta</taxon>
        <taxon>Embryophyta</taxon>
        <taxon>Tracheophyta</taxon>
        <taxon>Spermatophyta</taxon>
        <taxon>Magnoliopsida</taxon>
        <taxon>eudicotyledons</taxon>
        <taxon>Gunneridae</taxon>
        <taxon>Pentapetalae</taxon>
        <taxon>rosids</taxon>
        <taxon>malvids</taxon>
        <taxon>Malvales</taxon>
        <taxon>Malvaceae</taxon>
        <taxon>Malvoideae</taxon>
        <taxon>Gossypium</taxon>
    </lineage>
</organism>
<dbReference type="OrthoDB" id="2272416at2759"/>
<protein>
    <submittedName>
        <fullName evidence="1">Putative alpha,alpha-trehalose-phosphate synthase [UDP-forming] 9</fullName>
    </submittedName>
</protein>
<dbReference type="Proteomes" id="UP000325315">
    <property type="component" value="Unassembled WGS sequence"/>
</dbReference>
<keyword evidence="2" id="KW-1185">Reference proteome</keyword>
<dbReference type="EMBL" id="SMMG02000003">
    <property type="protein sequence ID" value="KAA3480498.1"/>
    <property type="molecule type" value="Genomic_DNA"/>
</dbReference>
<evidence type="ECO:0000313" key="1">
    <source>
        <dbReference type="EMBL" id="KAA3480498.1"/>
    </source>
</evidence>
<dbReference type="AlphaFoldDB" id="A0A5B6WH46"/>
<evidence type="ECO:0000313" key="2">
    <source>
        <dbReference type="Proteomes" id="UP000325315"/>
    </source>
</evidence>
<proteinExistence type="predicted"/>
<name>A0A5B6WH46_9ROSI</name>
<comment type="caution">
    <text evidence="1">The sequence shown here is derived from an EMBL/GenBank/DDBJ whole genome shotgun (WGS) entry which is preliminary data.</text>
</comment>